<dbReference type="HOGENOM" id="CLU_030253_1_0_9"/>
<dbReference type="OrthoDB" id="1938692at2"/>
<dbReference type="EMBL" id="ABYI02000023">
    <property type="protein sequence ID" value="EEG73560.1"/>
    <property type="molecule type" value="Genomic_DNA"/>
</dbReference>
<evidence type="ECO:0000256" key="1">
    <source>
        <dbReference type="SAM" id="Phobius"/>
    </source>
</evidence>
<feature type="transmembrane region" description="Helical" evidence="1">
    <location>
        <begin position="428"/>
        <end position="445"/>
    </location>
</feature>
<feature type="transmembrane region" description="Helical" evidence="1">
    <location>
        <begin position="9"/>
        <end position="28"/>
    </location>
</feature>
<dbReference type="NCBIfam" id="TIGR04370">
    <property type="entry name" value="glyco_rpt_poly"/>
    <property type="match status" value="1"/>
</dbReference>
<feature type="transmembrane region" description="Helical" evidence="1">
    <location>
        <begin position="212"/>
        <end position="229"/>
    </location>
</feature>
<evidence type="ECO:0008006" key="4">
    <source>
        <dbReference type="Google" id="ProtNLM"/>
    </source>
</evidence>
<dbReference type="AlphaFoldDB" id="C0C2D6"/>
<keyword evidence="1" id="KW-0812">Transmembrane</keyword>
<feature type="transmembrane region" description="Helical" evidence="1">
    <location>
        <begin position="142"/>
        <end position="159"/>
    </location>
</feature>
<dbReference type="Proteomes" id="UP000004893">
    <property type="component" value="Unassembled WGS sequence"/>
</dbReference>
<organism evidence="2 3">
    <name type="scientific">[Clostridium] hylemonae DSM 15053</name>
    <dbReference type="NCBI Taxonomy" id="553973"/>
    <lineage>
        <taxon>Bacteria</taxon>
        <taxon>Bacillati</taxon>
        <taxon>Bacillota</taxon>
        <taxon>Clostridia</taxon>
        <taxon>Lachnospirales</taxon>
        <taxon>Lachnospiraceae</taxon>
    </lineage>
</organism>
<feature type="transmembrane region" description="Helical" evidence="1">
    <location>
        <begin position="97"/>
        <end position="121"/>
    </location>
</feature>
<dbReference type="eggNOG" id="ENOG502Z9BQ">
    <property type="taxonomic scope" value="Bacteria"/>
</dbReference>
<name>C0C2D6_9FIRM</name>
<keyword evidence="1" id="KW-0472">Membrane</keyword>
<keyword evidence="3" id="KW-1185">Reference proteome</keyword>
<evidence type="ECO:0000313" key="3">
    <source>
        <dbReference type="Proteomes" id="UP000004893"/>
    </source>
</evidence>
<feature type="transmembrane region" description="Helical" evidence="1">
    <location>
        <begin position="451"/>
        <end position="475"/>
    </location>
</feature>
<feature type="transmembrane region" description="Helical" evidence="1">
    <location>
        <begin position="187"/>
        <end position="205"/>
    </location>
</feature>
<reference evidence="2" key="1">
    <citation type="submission" date="2009-02" db="EMBL/GenBank/DDBJ databases">
        <authorList>
            <person name="Fulton L."/>
            <person name="Clifton S."/>
            <person name="Fulton B."/>
            <person name="Xu J."/>
            <person name="Minx P."/>
            <person name="Pepin K.H."/>
            <person name="Johnson M."/>
            <person name="Bhonagiri V."/>
            <person name="Nash W.E."/>
            <person name="Mardis E.R."/>
            <person name="Wilson R.K."/>
        </authorList>
    </citation>
    <scope>NUCLEOTIDE SEQUENCE [LARGE SCALE GENOMIC DNA]</scope>
    <source>
        <strain evidence="2">DSM 15053</strain>
    </source>
</reference>
<feature type="transmembrane region" description="Helical" evidence="1">
    <location>
        <begin position="58"/>
        <end position="77"/>
    </location>
</feature>
<feature type="transmembrane region" description="Helical" evidence="1">
    <location>
        <begin position="34"/>
        <end position="51"/>
    </location>
</feature>
<accession>C0C2D6</accession>
<protein>
    <recommendedName>
        <fullName evidence="4">O-antigen polysaccharide polymerase Wzy</fullName>
    </recommendedName>
</protein>
<sequence length="486" mass="55548">MSKKVSVNCFIRTGILILAFILFLKGWLVSSIPILSISIFLIWLNNIIFSLNNVREKIVFLLFQVAIFTFLISRPLIGTLSKGEWWTISGQAVENFRFAFLVVAIAMVGLYIGALVSGKLLKNNKDLINKGNYEKVEFKKSLQNISLIVFSISAVFYGVQEIEKLVYMAGKTYVQFYQGFSGQMPSFVYLFASFMKYSLCIFLATMPDKRKAFLPLAVFELTAVPQLIIGIRNPLILNSMFILTYYILRDYFEGSSVWLGKIEKRLLCISAPAILILMKIFTNIRGHVQIEFSNVFQMIKDFFDGQGVTFEVLTKCYGWIGNLPSRNLRNYTFGEFIDYIQYGSIGQKIFGTSPLPDYNCEANGLLSNKLSHNLAYAMDKDSYLAGRGWGSSFILENYIDFGYIGVIIFSVLLGMVLIAFVKKFNTNIILNVIILVSITSIYFMPRAEATGWLLFIITFRFWACIIMCYFLTWVYRKYISGAFIRK</sequence>
<gene>
    <name evidence="2" type="ORF">CLOHYLEM_06242</name>
</gene>
<keyword evidence="1" id="KW-1133">Transmembrane helix</keyword>
<reference evidence="2" key="2">
    <citation type="submission" date="2013-06" db="EMBL/GenBank/DDBJ databases">
        <title>Draft genome sequence of Clostridium hylemonae (DSM 15053).</title>
        <authorList>
            <person name="Sudarsanam P."/>
            <person name="Ley R."/>
            <person name="Guruge J."/>
            <person name="Turnbaugh P.J."/>
            <person name="Mahowald M."/>
            <person name="Liep D."/>
            <person name="Gordon J."/>
        </authorList>
    </citation>
    <scope>NUCLEOTIDE SEQUENCE</scope>
    <source>
        <strain evidence="2">DSM 15053</strain>
    </source>
</reference>
<dbReference type="InterPro" id="IPR029468">
    <property type="entry name" value="O-ag_pol_Wzy"/>
</dbReference>
<feature type="transmembrane region" description="Helical" evidence="1">
    <location>
        <begin position="401"/>
        <end position="421"/>
    </location>
</feature>
<comment type="caution">
    <text evidence="2">The sequence shown here is derived from an EMBL/GenBank/DDBJ whole genome shotgun (WGS) entry which is preliminary data.</text>
</comment>
<dbReference type="RefSeq" id="WP_006443594.1">
    <property type="nucleotide sequence ID" value="NZ_CP036524.1"/>
</dbReference>
<proteinExistence type="predicted"/>
<dbReference type="Pfam" id="PF14296">
    <property type="entry name" value="O-ag_pol_Wzy"/>
    <property type="match status" value="1"/>
</dbReference>
<evidence type="ECO:0000313" key="2">
    <source>
        <dbReference type="EMBL" id="EEG73560.1"/>
    </source>
</evidence>
<dbReference type="STRING" id="553973.CLOHYLEM_06242"/>